<dbReference type="Gene3D" id="1.25.10.10">
    <property type="entry name" value="Leucine-rich Repeat Variant"/>
    <property type="match status" value="4"/>
</dbReference>
<dbReference type="PANTHER" id="PTHR47249:SF1">
    <property type="entry name" value="VACUOLAR PROTEIN 8"/>
    <property type="match status" value="1"/>
</dbReference>
<sequence>MHPATRQRTPDSIRSWWSDSNPRGPNINLHAAAKPLMKLMYHRKALAYIAENRGTPLSQENMETYSSYLSFKYVSPSTKTAIILELYNRARSEDEARIVVDSQVLDLVNEFLRSSDRKVLKSTCLMLGMLACHESTLEAVLGVTSGPQIVTLLHDTDTAVIECAVNLLLCTGAFPDEKRRAVNTKMLQCLPTLLKFPDAEVRRRTCETVAHLAEHKTSAAALLNVGVNPCLQLVTLLREQNITVIASAAHALARIATSPEGARAAGNAKLLDVVPELLVSLDTQHSLKAILSMKLEQKLVLLLRDTTIEVIGRAAEALFWISMFSGGARAVVEANFMDVLPALLESPAAEVRMWACRVVGSLTASDWRPVLAVNPSTRLVPLLHDANSEVIEDAVEALCRIAYSSRGAQAVVDAKVLDYVSDLLGSPVTGIQRWTCELLGALAHEELTVSSVLRENPYQQLVSLLRGDALDDVWLAAYVLSGIAQFADGEVRIWISTMLGWLASHETTASAVVGAKSCLPLVSLLFDRNLVVIERAVKALSEIAKSLPGAQAAVEANVMDFLPDMLSLNTRVPTITAAVLLLERLVHHDTTRRATLALNPCPQLVPLLKHANITVHTGVLSALASFSQIPDSLVALAGTDILAHVSDLMDLADREVRLLTCVILMNIAQYKPGKPE</sequence>
<gene>
    <name evidence="8" type="ORF">B0H17DRAFT_1337653</name>
</gene>
<evidence type="ECO:0000256" key="7">
    <source>
        <dbReference type="ARBA" id="ARBA00026209"/>
    </source>
</evidence>
<dbReference type="SUPFAM" id="SSF48371">
    <property type="entry name" value="ARM repeat"/>
    <property type="match status" value="2"/>
</dbReference>
<dbReference type="EMBL" id="JARKIE010000277">
    <property type="protein sequence ID" value="KAJ7658572.1"/>
    <property type="molecule type" value="Genomic_DNA"/>
</dbReference>
<dbReference type="PANTHER" id="PTHR47249">
    <property type="entry name" value="VACUOLAR PROTEIN 8"/>
    <property type="match status" value="1"/>
</dbReference>
<dbReference type="Proteomes" id="UP001221757">
    <property type="component" value="Unassembled WGS sequence"/>
</dbReference>
<evidence type="ECO:0000313" key="9">
    <source>
        <dbReference type="Proteomes" id="UP001221757"/>
    </source>
</evidence>
<dbReference type="InterPro" id="IPR045156">
    <property type="entry name" value="Vac8"/>
</dbReference>
<organism evidence="8 9">
    <name type="scientific">Mycena rosella</name>
    <name type="common">Pink bonnet</name>
    <name type="synonym">Agaricus rosellus</name>
    <dbReference type="NCBI Taxonomy" id="1033263"/>
    <lineage>
        <taxon>Eukaryota</taxon>
        <taxon>Fungi</taxon>
        <taxon>Dikarya</taxon>
        <taxon>Basidiomycota</taxon>
        <taxon>Agaricomycotina</taxon>
        <taxon>Agaricomycetes</taxon>
        <taxon>Agaricomycetidae</taxon>
        <taxon>Agaricales</taxon>
        <taxon>Marasmiineae</taxon>
        <taxon>Mycenaceae</taxon>
        <taxon>Mycena</taxon>
    </lineage>
</organism>
<dbReference type="SMART" id="SM00185">
    <property type="entry name" value="ARM"/>
    <property type="match status" value="7"/>
</dbReference>
<comment type="subcellular location">
    <subcellularLocation>
        <location evidence="1">Vacuole membrane</location>
        <topology evidence="1">Lipid-anchor</topology>
    </subcellularLocation>
</comment>
<evidence type="ECO:0000256" key="2">
    <source>
        <dbReference type="ARBA" id="ARBA00005462"/>
    </source>
</evidence>
<proteinExistence type="inferred from homology"/>
<dbReference type="GO" id="GO:0005774">
    <property type="term" value="C:vacuolar membrane"/>
    <property type="evidence" value="ECO:0007669"/>
    <property type="project" value="UniProtKB-SubCell"/>
</dbReference>
<keyword evidence="6" id="KW-0449">Lipoprotein</keyword>
<protein>
    <recommendedName>
        <fullName evidence="7">Vacuolar protein 8</fullName>
    </recommendedName>
</protein>
<comment type="caution">
    <text evidence="8">The sequence shown here is derived from an EMBL/GenBank/DDBJ whole genome shotgun (WGS) entry which is preliminary data.</text>
</comment>
<reference evidence="8" key="1">
    <citation type="submission" date="2023-03" db="EMBL/GenBank/DDBJ databases">
        <title>Massive genome expansion in bonnet fungi (Mycena s.s.) driven by repeated elements and novel gene families across ecological guilds.</title>
        <authorList>
            <consortium name="Lawrence Berkeley National Laboratory"/>
            <person name="Harder C.B."/>
            <person name="Miyauchi S."/>
            <person name="Viragh M."/>
            <person name="Kuo A."/>
            <person name="Thoen E."/>
            <person name="Andreopoulos B."/>
            <person name="Lu D."/>
            <person name="Skrede I."/>
            <person name="Drula E."/>
            <person name="Henrissat B."/>
            <person name="Morin E."/>
            <person name="Kohler A."/>
            <person name="Barry K."/>
            <person name="LaButti K."/>
            <person name="Morin E."/>
            <person name="Salamov A."/>
            <person name="Lipzen A."/>
            <person name="Mereny Z."/>
            <person name="Hegedus B."/>
            <person name="Baldrian P."/>
            <person name="Stursova M."/>
            <person name="Weitz H."/>
            <person name="Taylor A."/>
            <person name="Grigoriev I.V."/>
            <person name="Nagy L.G."/>
            <person name="Martin F."/>
            <person name="Kauserud H."/>
        </authorList>
    </citation>
    <scope>NUCLEOTIDE SEQUENCE</scope>
    <source>
        <strain evidence="8">CBHHK067</strain>
    </source>
</reference>
<keyword evidence="9" id="KW-1185">Reference proteome</keyword>
<keyword evidence="4" id="KW-0677">Repeat</keyword>
<evidence type="ECO:0000256" key="3">
    <source>
        <dbReference type="ARBA" id="ARBA00022554"/>
    </source>
</evidence>
<keyword evidence="5" id="KW-0472">Membrane</keyword>
<dbReference type="InterPro" id="IPR016024">
    <property type="entry name" value="ARM-type_fold"/>
</dbReference>
<name>A0AAD7CRJ5_MYCRO</name>
<dbReference type="InterPro" id="IPR000225">
    <property type="entry name" value="Armadillo"/>
</dbReference>
<evidence type="ECO:0000256" key="6">
    <source>
        <dbReference type="ARBA" id="ARBA00023288"/>
    </source>
</evidence>
<dbReference type="AlphaFoldDB" id="A0AAD7CRJ5"/>
<accession>A0AAD7CRJ5</accession>
<comment type="similarity">
    <text evidence="2">Belongs to the beta-catenin family.</text>
</comment>
<keyword evidence="3" id="KW-0926">Vacuole</keyword>
<dbReference type="GO" id="GO:0071562">
    <property type="term" value="P:nucleus-vacuole junction assembly"/>
    <property type="evidence" value="ECO:0007669"/>
    <property type="project" value="InterPro"/>
</dbReference>
<evidence type="ECO:0000256" key="1">
    <source>
        <dbReference type="ARBA" id="ARBA00004592"/>
    </source>
</evidence>
<evidence type="ECO:0000313" key="8">
    <source>
        <dbReference type="EMBL" id="KAJ7658572.1"/>
    </source>
</evidence>
<dbReference type="InterPro" id="IPR011989">
    <property type="entry name" value="ARM-like"/>
</dbReference>
<evidence type="ECO:0000256" key="5">
    <source>
        <dbReference type="ARBA" id="ARBA00023136"/>
    </source>
</evidence>
<dbReference type="GO" id="GO:0043495">
    <property type="term" value="F:protein-membrane adaptor activity"/>
    <property type="evidence" value="ECO:0007669"/>
    <property type="project" value="InterPro"/>
</dbReference>
<evidence type="ECO:0000256" key="4">
    <source>
        <dbReference type="ARBA" id="ARBA00022737"/>
    </source>
</evidence>